<comment type="similarity">
    <text evidence="3">Belongs to the CotF family.</text>
</comment>
<evidence type="ECO:0000256" key="3">
    <source>
        <dbReference type="ARBA" id="ARBA00024344"/>
    </source>
</evidence>
<accession>A0A2S5GCP4</accession>
<dbReference type="Gene3D" id="1.20.1260.10">
    <property type="match status" value="1"/>
</dbReference>
<dbReference type="InterPro" id="IPR012851">
    <property type="entry name" value="Spore_coat_CotF-like"/>
</dbReference>
<gene>
    <name evidence="4" type="ORF">C4B60_08395</name>
</gene>
<sequence length="157" mass="17590">MADHLAWHETLEIHELVTAQSIGLIKLKMTVSKVTDPALSALYADAINGLSENLRELVQFYPLAPSAGRFEDERNDEVFYAGDLLLLFKSSVRNYAIAITETATPALREVLKRQLNGAIDSLAKAFNYMYERGEYPSYDLNALLQHDLMLAQKALSL</sequence>
<dbReference type="RefSeq" id="WP_104057552.1">
    <property type="nucleotide sequence ID" value="NZ_PREZ01000003.1"/>
</dbReference>
<evidence type="ECO:0000256" key="2">
    <source>
        <dbReference type="ARBA" id="ARBA00024325"/>
    </source>
</evidence>
<protein>
    <submittedName>
        <fullName evidence="4">Spore coat protein</fullName>
    </submittedName>
</protein>
<comment type="caution">
    <text evidence="4">The sequence shown here is derived from an EMBL/GenBank/DDBJ whole genome shotgun (WGS) entry which is preliminary data.</text>
</comment>
<evidence type="ECO:0000313" key="4">
    <source>
        <dbReference type="EMBL" id="PPA70802.1"/>
    </source>
</evidence>
<proteinExistence type="inferred from homology"/>
<keyword evidence="5" id="KW-1185">Reference proteome</keyword>
<organism evidence="4 5">
    <name type="scientific">Jeotgalibacillus proteolyticus</name>
    <dbReference type="NCBI Taxonomy" id="2082395"/>
    <lineage>
        <taxon>Bacteria</taxon>
        <taxon>Bacillati</taxon>
        <taxon>Bacillota</taxon>
        <taxon>Bacilli</taxon>
        <taxon>Bacillales</taxon>
        <taxon>Caryophanaceae</taxon>
        <taxon>Jeotgalibacillus</taxon>
    </lineage>
</organism>
<evidence type="ECO:0000313" key="5">
    <source>
        <dbReference type="Proteomes" id="UP000239047"/>
    </source>
</evidence>
<dbReference type="OrthoDB" id="2703958at2"/>
<reference evidence="4 5" key="1">
    <citation type="submission" date="2018-02" db="EMBL/GenBank/DDBJ databases">
        <title>Jeotgalibacillus proteolyticum sp. nov. a protease producing bacterium isolated from ocean sediments of Laizhou Bay.</title>
        <authorList>
            <person name="Li Y."/>
        </authorList>
    </citation>
    <scope>NUCLEOTIDE SEQUENCE [LARGE SCALE GENOMIC DNA]</scope>
    <source>
        <strain evidence="4 5">22-7</strain>
    </source>
</reference>
<comment type="subcellular location">
    <subcellularLocation>
        <location evidence="2">Spore coat</location>
    </subcellularLocation>
</comment>
<dbReference type="Proteomes" id="UP000239047">
    <property type="component" value="Unassembled WGS sequence"/>
</dbReference>
<dbReference type="EMBL" id="PREZ01000003">
    <property type="protein sequence ID" value="PPA70802.1"/>
    <property type="molecule type" value="Genomic_DNA"/>
</dbReference>
<dbReference type="InterPro" id="IPR012347">
    <property type="entry name" value="Ferritin-like"/>
</dbReference>
<name>A0A2S5GCP4_9BACL</name>
<dbReference type="Pfam" id="PF07875">
    <property type="entry name" value="Coat_F"/>
    <property type="match status" value="1"/>
</dbReference>
<dbReference type="PANTHER" id="PTHR39183:SF1">
    <property type="entry name" value="SPORE COAT PROTEIN F-LIKE PROTEIN YHCQ"/>
    <property type="match status" value="1"/>
</dbReference>
<dbReference type="AlphaFoldDB" id="A0A2S5GCP4"/>
<keyword evidence="4" id="KW-0946">Virion</keyword>
<dbReference type="GO" id="GO:0030435">
    <property type="term" value="P:sporulation resulting in formation of a cellular spore"/>
    <property type="evidence" value="ECO:0007669"/>
    <property type="project" value="UniProtKB-KW"/>
</dbReference>
<evidence type="ECO:0000256" key="1">
    <source>
        <dbReference type="ARBA" id="ARBA00022969"/>
    </source>
</evidence>
<keyword evidence="1" id="KW-0749">Sporulation</keyword>
<keyword evidence="4" id="KW-0167">Capsid protein</keyword>
<dbReference type="PANTHER" id="PTHR39183">
    <property type="entry name" value="SPORE COAT PROTEIN F-LIKE PROTEIN YHCQ"/>
    <property type="match status" value="1"/>
</dbReference>